<evidence type="ECO:0000313" key="3">
    <source>
        <dbReference type="Proteomes" id="UP001516023"/>
    </source>
</evidence>
<dbReference type="AlphaFoldDB" id="A0ABD3PQ02"/>
<reference evidence="2 3" key="1">
    <citation type="journal article" date="2020" name="G3 (Bethesda)">
        <title>Improved Reference Genome for Cyclotella cryptica CCMP332, a Model for Cell Wall Morphogenesis, Salinity Adaptation, and Lipid Production in Diatoms (Bacillariophyta).</title>
        <authorList>
            <person name="Roberts W.R."/>
            <person name="Downey K.M."/>
            <person name="Ruck E.C."/>
            <person name="Traller J.C."/>
            <person name="Alverson A.J."/>
        </authorList>
    </citation>
    <scope>NUCLEOTIDE SEQUENCE [LARGE SCALE GENOMIC DNA]</scope>
    <source>
        <strain evidence="2 3">CCMP332</strain>
    </source>
</reference>
<keyword evidence="3" id="KW-1185">Reference proteome</keyword>
<feature type="compositionally biased region" description="Polar residues" evidence="1">
    <location>
        <begin position="244"/>
        <end position="258"/>
    </location>
</feature>
<protein>
    <submittedName>
        <fullName evidence="2">Uncharacterized protein</fullName>
    </submittedName>
</protein>
<feature type="region of interest" description="Disordered" evidence="1">
    <location>
        <begin position="554"/>
        <end position="587"/>
    </location>
</feature>
<organism evidence="2 3">
    <name type="scientific">Cyclotella cryptica</name>
    <dbReference type="NCBI Taxonomy" id="29204"/>
    <lineage>
        <taxon>Eukaryota</taxon>
        <taxon>Sar</taxon>
        <taxon>Stramenopiles</taxon>
        <taxon>Ochrophyta</taxon>
        <taxon>Bacillariophyta</taxon>
        <taxon>Coscinodiscophyceae</taxon>
        <taxon>Thalassiosirophycidae</taxon>
        <taxon>Stephanodiscales</taxon>
        <taxon>Stephanodiscaceae</taxon>
        <taxon>Cyclotella</taxon>
    </lineage>
</organism>
<feature type="compositionally biased region" description="Polar residues" evidence="1">
    <location>
        <begin position="339"/>
        <end position="358"/>
    </location>
</feature>
<name>A0ABD3PQ02_9STRA</name>
<accession>A0ABD3PQ02</accession>
<feature type="region of interest" description="Disordered" evidence="1">
    <location>
        <begin position="244"/>
        <end position="263"/>
    </location>
</feature>
<proteinExistence type="predicted"/>
<gene>
    <name evidence="2" type="ORF">HJC23_010592</name>
</gene>
<feature type="compositionally biased region" description="Low complexity" evidence="1">
    <location>
        <begin position="527"/>
        <end position="539"/>
    </location>
</feature>
<feature type="compositionally biased region" description="Polar residues" evidence="1">
    <location>
        <begin position="554"/>
        <end position="567"/>
    </location>
</feature>
<sequence length="587" mass="66262">MSSPRNHLPRHIFPIPYQVDFTEENKGRHLDSTKRKICWKFGFAHPPAIFPHLFDENENYVGYREGVLGGEAKVGVDCRGREHEITLLCRRSFYRCIRSCPVRSFEQLYVDNKEIYRHDPPSDEILNPFTAQFHKGFNLPNSKYNGHHRIDIRCYSRIPLGAKNMVVDNVGGKFHQYDLTVDGLSYFSMPAMYELGTEKMWRKVEKWGMFRMESRISGDNCTSSSEDDLRNTHTKTLTDTYNELNGASDVRSNGQQHQRTGRLVDEYYFDKAKPRSRSYDQQYRRSISRGEYNAMTPRNESEEERMMRIAMEASIRDLDYNGNVKPEGNSARVIRDDSSSSNRIQRTSTVRQVKSESNTPRLAAVGENEDLIDFGDDDVNNISRGVSQIAFSQHLISDVSVLGDDDATTASFMVPVQPGVAGFQQQQPYFTPVSQPYPQQPPVQPTFQDPTFNSYSSGSTPRTFNDAASFAFAPPPTWDDYKNAFGGSVSMNMGASVAGGSTGLTTSMMSPLSASSPINTGISFTAPQQPQFQQQQPQQYGAYSGTHIHFPQNQWQTQSYGAASQQPAAAYSGKKSMFDPLRQDPFA</sequence>
<dbReference type="EMBL" id="JABMIG020000135">
    <property type="protein sequence ID" value="KAL3789907.1"/>
    <property type="molecule type" value="Genomic_DNA"/>
</dbReference>
<feature type="region of interest" description="Disordered" evidence="1">
    <location>
        <begin position="320"/>
        <end position="358"/>
    </location>
</feature>
<dbReference type="Proteomes" id="UP001516023">
    <property type="component" value="Unassembled WGS sequence"/>
</dbReference>
<comment type="caution">
    <text evidence="2">The sequence shown here is derived from an EMBL/GenBank/DDBJ whole genome shotgun (WGS) entry which is preliminary data.</text>
</comment>
<evidence type="ECO:0000313" key="2">
    <source>
        <dbReference type="EMBL" id="KAL3789907.1"/>
    </source>
</evidence>
<evidence type="ECO:0000256" key="1">
    <source>
        <dbReference type="SAM" id="MobiDB-lite"/>
    </source>
</evidence>
<feature type="region of interest" description="Disordered" evidence="1">
    <location>
        <begin position="520"/>
        <end position="540"/>
    </location>
</feature>